<gene>
    <name evidence="2" type="ORF">A3B49_02265</name>
</gene>
<proteinExistence type="predicted"/>
<dbReference type="EMBL" id="MFDO01000021">
    <property type="protein sequence ID" value="OGE65232.1"/>
    <property type="molecule type" value="Genomic_DNA"/>
</dbReference>
<evidence type="ECO:0000313" key="3">
    <source>
        <dbReference type="Proteomes" id="UP000178017"/>
    </source>
</evidence>
<keyword evidence="1" id="KW-0175">Coiled coil</keyword>
<dbReference type="Pfam" id="PF04977">
    <property type="entry name" value="DivIC"/>
    <property type="match status" value="1"/>
</dbReference>
<evidence type="ECO:0000256" key="1">
    <source>
        <dbReference type="SAM" id="Coils"/>
    </source>
</evidence>
<protein>
    <recommendedName>
        <fullName evidence="4">Cell division protein FtsL</fullName>
    </recommendedName>
</protein>
<feature type="coiled-coil region" evidence="1">
    <location>
        <begin position="35"/>
        <end position="62"/>
    </location>
</feature>
<dbReference type="Proteomes" id="UP000178017">
    <property type="component" value="Unassembled WGS sequence"/>
</dbReference>
<evidence type="ECO:0000313" key="2">
    <source>
        <dbReference type="EMBL" id="OGE65232.1"/>
    </source>
</evidence>
<dbReference type="AlphaFoldDB" id="A0A1F5MIP5"/>
<name>A0A1F5MIP5_9BACT</name>
<comment type="caution">
    <text evidence="2">The sequence shown here is derived from an EMBL/GenBank/DDBJ whole genome shotgun (WGS) entry which is preliminary data.</text>
</comment>
<dbReference type="InterPro" id="IPR007060">
    <property type="entry name" value="FtsL/DivIC"/>
</dbReference>
<reference evidence="2 3" key="1">
    <citation type="journal article" date="2016" name="Nat. Commun.">
        <title>Thousands of microbial genomes shed light on interconnected biogeochemical processes in an aquifer system.</title>
        <authorList>
            <person name="Anantharaman K."/>
            <person name="Brown C.T."/>
            <person name="Hug L.A."/>
            <person name="Sharon I."/>
            <person name="Castelle C.J."/>
            <person name="Probst A.J."/>
            <person name="Thomas B.C."/>
            <person name="Singh A."/>
            <person name="Wilkins M.J."/>
            <person name="Karaoz U."/>
            <person name="Brodie E.L."/>
            <person name="Williams K.H."/>
            <person name="Hubbard S.S."/>
            <person name="Banfield J.F."/>
        </authorList>
    </citation>
    <scope>NUCLEOTIDE SEQUENCE [LARGE SCALE GENOMIC DNA]</scope>
</reference>
<organism evidence="2 3">
    <name type="scientific">Candidatus Daviesbacteria bacterium RIFCSPLOWO2_01_FULL_40_24</name>
    <dbReference type="NCBI Taxonomy" id="1797787"/>
    <lineage>
        <taxon>Bacteria</taxon>
        <taxon>Candidatus Daviesiibacteriota</taxon>
    </lineage>
</organism>
<sequence length="116" mass="13159">MIKKGTIVLVTLLILGILYGITQQINQSLGARGRLKNQAQEVAKLESENQQLQEELNRVKSVEFVEKVARNNLNLARNNETIFIISDEAIAKTLQGSKVEETNLPNWQGWLRLFLN</sequence>
<accession>A0A1F5MIP5</accession>
<evidence type="ECO:0008006" key="4">
    <source>
        <dbReference type="Google" id="ProtNLM"/>
    </source>
</evidence>